<evidence type="ECO:0000313" key="2">
    <source>
        <dbReference type="WBParaSite" id="ES5_v2.g25515.t1"/>
    </source>
</evidence>
<organism evidence="1 2">
    <name type="scientific">Panagrolaimus sp. ES5</name>
    <dbReference type="NCBI Taxonomy" id="591445"/>
    <lineage>
        <taxon>Eukaryota</taxon>
        <taxon>Metazoa</taxon>
        <taxon>Ecdysozoa</taxon>
        <taxon>Nematoda</taxon>
        <taxon>Chromadorea</taxon>
        <taxon>Rhabditida</taxon>
        <taxon>Tylenchina</taxon>
        <taxon>Panagrolaimomorpha</taxon>
        <taxon>Panagrolaimoidea</taxon>
        <taxon>Panagrolaimidae</taxon>
        <taxon>Panagrolaimus</taxon>
    </lineage>
</organism>
<reference evidence="2" key="1">
    <citation type="submission" date="2022-11" db="UniProtKB">
        <authorList>
            <consortium name="WormBaseParasite"/>
        </authorList>
    </citation>
    <scope>IDENTIFICATION</scope>
</reference>
<dbReference type="WBParaSite" id="ES5_v2.g25515.t1">
    <property type="protein sequence ID" value="ES5_v2.g25515.t1"/>
    <property type="gene ID" value="ES5_v2.g25515"/>
</dbReference>
<proteinExistence type="predicted"/>
<sequence>MLKSFFDNKKAIQVLCIEESLDDCALNGEEWRLVQDFVETLKVFYSATLFLQRRDTTVSYVIPIIKAIKHDLEVKQALGFGNESFIDALLTSLDERYTTSLSKRNLIIATLLDPRFKLDFLDEHMTEVYKQWVVEDIVGKSEMVTPEVQIQYCEQDDLFSSYLKVNKLAPEPPGKSEQKHLVEAELIAYLHEPVISRDLTAGSYWKINSGRFPYLSKLYCKHATAPATSAEAERLFSIA</sequence>
<protein>
    <submittedName>
        <fullName evidence="2">HAT C-terminal dimerisation domain-containing protein</fullName>
    </submittedName>
</protein>
<dbReference type="Proteomes" id="UP000887579">
    <property type="component" value="Unplaced"/>
</dbReference>
<name>A0AC34G7L7_9BILA</name>
<accession>A0AC34G7L7</accession>
<evidence type="ECO:0000313" key="1">
    <source>
        <dbReference type="Proteomes" id="UP000887579"/>
    </source>
</evidence>